<keyword evidence="2" id="KW-0812">Transmembrane</keyword>
<keyword evidence="2" id="KW-0472">Membrane</keyword>
<evidence type="ECO:0000313" key="3">
    <source>
        <dbReference type="EMBL" id="GAA4511679.1"/>
    </source>
</evidence>
<proteinExistence type="predicted"/>
<feature type="region of interest" description="Disordered" evidence="1">
    <location>
        <begin position="132"/>
        <end position="160"/>
    </location>
</feature>
<sequence>MLGYKVNSNISGMFDFELFKKEVLEHYHIQKEQGKLHIYLENPSPANLRDYTLKHVREGLSKDDERVLNDFFDEGRKFEHLGKAIQKCDLGKLKSLQNFITGHTKNPSELIVKVLAILADFQPRPYQRWREERAGKAPDGDTEAAHVFEKQDSHKREKNRDALPLSRPTFTKNLLWAAAGAVGLSVGVVLLLQSKDKGCAYWNGTEYVLTACEDYKSEYDVFFVTRETDLTLKKITRPDTLSAKDEHKVWYYKHDSSKVEFFTGPGYHPVYKNKPLKAATKYIITKYGKSNKY</sequence>
<organism evidence="3 4">
    <name type="scientific">Sphingobacterium thermophilum</name>
    <dbReference type="NCBI Taxonomy" id="768534"/>
    <lineage>
        <taxon>Bacteria</taxon>
        <taxon>Pseudomonadati</taxon>
        <taxon>Bacteroidota</taxon>
        <taxon>Sphingobacteriia</taxon>
        <taxon>Sphingobacteriales</taxon>
        <taxon>Sphingobacteriaceae</taxon>
        <taxon>Sphingobacterium</taxon>
    </lineage>
</organism>
<keyword evidence="2" id="KW-1133">Transmembrane helix</keyword>
<dbReference type="RefSeq" id="WP_345064171.1">
    <property type="nucleotide sequence ID" value="NZ_BAABGR010000006.1"/>
</dbReference>
<evidence type="ECO:0000313" key="4">
    <source>
        <dbReference type="Proteomes" id="UP001500394"/>
    </source>
</evidence>
<name>A0ABP8QW81_9SPHI</name>
<feature type="transmembrane region" description="Helical" evidence="2">
    <location>
        <begin position="174"/>
        <end position="192"/>
    </location>
</feature>
<evidence type="ECO:0000256" key="2">
    <source>
        <dbReference type="SAM" id="Phobius"/>
    </source>
</evidence>
<evidence type="ECO:0000256" key="1">
    <source>
        <dbReference type="SAM" id="MobiDB-lite"/>
    </source>
</evidence>
<comment type="caution">
    <text evidence="3">The sequence shown here is derived from an EMBL/GenBank/DDBJ whole genome shotgun (WGS) entry which is preliminary data.</text>
</comment>
<dbReference type="Proteomes" id="UP001500394">
    <property type="component" value="Unassembled WGS sequence"/>
</dbReference>
<accession>A0ABP8QW81</accession>
<protein>
    <submittedName>
        <fullName evidence="3">Uncharacterized protein</fullName>
    </submittedName>
</protein>
<dbReference type="EMBL" id="BAABGR010000006">
    <property type="protein sequence ID" value="GAA4511679.1"/>
    <property type="molecule type" value="Genomic_DNA"/>
</dbReference>
<gene>
    <name evidence="3" type="ORF">GCM10023173_04690</name>
</gene>
<reference evidence="4" key="1">
    <citation type="journal article" date="2019" name="Int. J. Syst. Evol. Microbiol.">
        <title>The Global Catalogue of Microorganisms (GCM) 10K type strain sequencing project: providing services to taxonomists for standard genome sequencing and annotation.</title>
        <authorList>
            <consortium name="The Broad Institute Genomics Platform"/>
            <consortium name="The Broad Institute Genome Sequencing Center for Infectious Disease"/>
            <person name="Wu L."/>
            <person name="Ma J."/>
        </authorList>
    </citation>
    <scope>NUCLEOTIDE SEQUENCE [LARGE SCALE GENOMIC DNA]</scope>
    <source>
        <strain evidence="4">JCM 17858</strain>
    </source>
</reference>
<keyword evidence="4" id="KW-1185">Reference proteome</keyword>